<feature type="chain" id="PRO_5012131080" description="Lipid/polyisoprenoid-binding YceI-like domain-containing protein" evidence="1">
    <location>
        <begin position="21"/>
        <end position="201"/>
    </location>
</feature>
<feature type="domain" description="Lipid/polyisoprenoid-binding YceI-like" evidence="2">
    <location>
        <begin position="32"/>
        <end position="184"/>
    </location>
</feature>
<evidence type="ECO:0000313" key="3">
    <source>
        <dbReference type="EMBL" id="PAK78128.1"/>
    </source>
</evidence>
<evidence type="ECO:0000313" key="4">
    <source>
        <dbReference type="Proteomes" id="UP000216151"/>
    </source>
</evidence>
<dbReference type="AlphaFoldDB" id="A0A269XXX2"/>
<reference evidence="3 4" key="1">
    <citation type="submission" date="2017-04" db="EMBL/GenBank/DDBJ databases">
        <title>Kefir bacterial isolates.</title>
        <authorList>
            <person name="Kim Y."/>
            <person name="Blasche S."/>
            <person name="Patil K.R."/>
        </authorList>
    </citation>
    <scope>NUCLEOTIDE SEQUENCE [LARGE SCALE GENOMIC DNA]</scope>
    <source>
        <strain evidence="3 4">KR</strain>
    </source>
</reference>
<dbReference type="Gene3D" id="2.40.128.110">
    <property type="entry name" value="Lipid/polyisoprenoid-binding, YceI-like"/>
    <property type="match status" value="1"/>
</dbReference>
<dbReference type="PANTHER" id="PTHR34406:SF1">
    <property type="entry name" value="PROTEIN YCEI"/>
    <property type="match status" value="1"/>
</dbReference>
<dbReference type="InterPro" id="IPR036761">
    <property type="entry name" value="TTHA0802/YceI-like_sf"/>
</dbReference>
<dbReference type="PROSITE" id="PS51257">
    <property type="entry name" value="PROKAR_LIPOPROTEIN"/>
    <property type="match status" value="1"/>
</dbReference>
<dbReference type="RefSeq" id="WP_244896421.1">
    <property type="nucleotide sequence ID" value="NZ_JBDNMF010000005.1"/>
</dbReference>
<dbReference type="SUPFAM" id="SSF101874">
    <property type="entry name" value="YceI-like"/>
    <property type="match status" value="1"/>
</dbReference>
<accession>A0A269XXX2</accession>
<comment type="caution">
    <text evidence="3">The sequence shown here is derived from an EMBL/GenBank/DDBJ whole genome shotgun (WGS) entry which is preliminary data.</text>
</comment>
<keyword evidence="4" id="KW-1185">Reference proteome</keyword>
<gene>
    <name evidence="3" type="ORF">B8X00_07930</name>
</gene>
<organism evidence="3 4">
    <name type="scientific">Acetobacter fabarum</name>
    <dbReference type="NCBI Taxonomy" id="483199"/>
    <lineage>
        <taxon>Bacteria</taxon>
        <taxon>Pseudomonadati</taxon>
        <taxon>Pseudomonadota</taxon>
        <taxon>Alphaproteobacteria</taxon>
        <taxon>Acetobacterales</taxon>
        <taxon>Acetobacteraceae</taxon>
        <taxon>Acetobacter</taxon>
    </lineage>
</organism>
<dbReference type="InterPro" id="IPR007372">
    <property type="entry name" value="Lipid/polyisoprenoid-bd_YceI"/>
</dbReference>
<proteinExistence type="predicted"/>
<dbReference type="Pfam" id="PF04264">
    <property type="entry name" value="YceI"/>
    <property type="match status" value="1"/>
</dbReference>
<dbReference type="PANTHER" id="PTHR34406">
    <property type="entry name" value="PROTEIN YCEI"/>
    <property type="match status" value="1"/>
</dbReference>
<evidence type="ECO:0000256" key="1">
    <source>
        <dbReference type="SAM" id="SignalP"/>
    </source>
</evidence>
<name>A0A269XXX2_9PROT</name>
<keyword evidence="1" id="KW-0732">Signal</keyword>
<evidence type="ECO:0000259" key="2">
    <source>
        <dbReference type="SMART" id="SM00867"/>
    </source>
</evidence>
<dbReference type="EMBL" id="NCXK01000008">
    <property type="protein sequence ID" value="PAK78128.1"/>
    <property type="molecule type" value="Genomic_DNA"/>
</dbReference>
<protein>
    <recommendedName>
        <fullName evidence="2">Lipid/polyisoprenoid-binding YceI-like domain-containing protein</fullName>
    </recommendedName>
</protein>
<feature type="signal peptide" evidence="1">
    <location>
        <begin position="1"/>
        <end position="20"/>
    </location>
</feature>
<sequence length="201" mass="21570">MARRTAQAVLLMGVACAGMALPDARALAQPQHVVLGPANTQAHLYAKTAVTSIEGSFEQLKGNLTYNPEDQSCHVELSMAVQSLKVGSSVLRGIMLSGIMLDGDDHPSMTFVGDCKPTIRQGKPHTQLVGQLSMRGQTHPLTFDVAMHFTGNTLTQIQSDATFDQRQWGVSTLLHTVDPMVRTQTLINLGPSPACPPATPR</sequence>
<dbReference type="SMART" id="SM00867">
    <property type="entry name" value="YceI"/>
    <property type="match status" value="1"/>
</dbReference>
<dbReference type="Proteomes" id="UP000216151">
    <property type="component" value="Unassembled WGS sequence"/>
</dbReference>